<keyword evidence="2" id="KW-1185">Reference proteome</keyword>
<name>A0ABT7VWD8_9GAMM</name>
<proteinExistence type="predicted"/>
<evidence type="ECO:0000313" key="1">
    <source>
        <dbReference type="EMBL" id="MDM8563879.1"/>
    </source>
</evidence>
<protein>
    <recommendedName>
        <fullName evidence="3">AGC-kinase C-terminal domain-containing protein</fullName>
    </recommendedName>
</protein>
<gene>
    <name evidence="1" type="ORF">QUF54_11050</name>
</gene>
<dbReference type="Proteomes" id="UP001171945">
    <property type="component" value="Unassembled WGS sequence"/>
</dbReference>
<dbReference type="EMBL" id="JAUCGM010000937">
    <property type="protein sequence ID" value="MDM8563879.1"/>
    <property type="molecule type" value="Genomic_DNA"/>
</dbReference>
<comment type="caution">
    <text evidence="1">The sequence shown here is derived from an EMBL/GenBank/DDBJ whole genome shotgun (WGS) entry which is preliminary data.</text>
</comment>
<evidence type="ECO:0000313" key="2">
    <source>
        <dbReference type="Proteomes" id="UP001171945"/>
    </source>
</evidence>
<accession>A0ABT7VWD8</accession>
<reference evidence="1" key="1">
    <citation type="submission" date="2023-06" db="EMBL/GenBank/DDBJ databases">
        <title>Uncultivated large filamentous bacteria from sulfidic sediments reveal new species and different genomic features in energy metabolism and defense.</title>
        <authorList>
            <person name="Fonseca A."/>
        </authorList>
    </citation>
    <scope>NUCLEOTIDE SEQUENCE</scope>
    <source>
        <strain evidence="1">HSG4</strain>
    </source>
</reference>
<organism evidence="1 2">
    <name type="scientific">Candidatus Marithioploca araucensis</name>
    <dbReference type="NCBI Taxonomy" id="70273"/>
    <lineage>
        <taxon>Bacteria</taxon>
        <taxon>Pseudomonadati</taxon>
        <taxon>Pseudomonadota</taxon>
        <taxon>Gammaproteobacteria</taxon>
        <taxon>Thiotrichales</taxon>
        <taxon>Thiotrichaceae</taxon>
        <taxon>Candidatus Marithioploca</taxon>
    </lineage>
</organism>
<evidence type="ECO:0008006" key="3">
    <source>
        <dbReference type="Google" id="ProtNLM"/>
    </source>
</evidence>
<sequence length="83" mass="9459">MTLQKDKPLSQEDTLSAAHKPSYDIFLQGNVDESPLFPGVLFAREEDADESPLFPYEDQNTKNSLEDKVFRGFSFNSSNRNIM</sequence>